<dbReference type="PATRIC" id="fig|43678.3.peg.3169"/>
<evidence type="ECO:0000313" key="2">
    <source>
        <dbReference type="Proteomes" id="UP000076447"/>
    </source>
</evidence>
<reference evidence="1 2" key="1">
    <citation type="submission" date="2016-01" db="EMBL/GenBank/DDBJ databases">
        <title>Genome sequence of Oerskovia enterophila VJag, an agar and cellulose degrading bacterium.</title>
        <authorList>
            <person name="Poehlein A."/>
            <person name="Jag V."/>
            <person name="Bengelsdorf F."/>
            <person name="Duerre P."/>
            <person name="Daniel R."/>
        </authorList>
    </citation>
    <scope>NUCLEOTIDE SEQUENCE [LARGE SCALE GENOMIC DNA]</scope>
    <source>
        <strain evidence="1 2">VJag</strain>
    </source>
</reference>
<organism evidence="1 2">
    <name type="scientific">Oerskovia enterophila</name>
    <dbReference type="NCBI Taxonomy" id="43678"/>
    <lineage>
        <taxon>Bacteria</taxon>
        <taxon>Bacillati</taxon>
        <taxon>Actinomycetota</taxon>
        <taxon>Actinomycetes</taxon>
        <taxon>Micrococcales</taxon>
        <taxon>Cellulomonadaceae</taxon>
        <taxon>Oerskovia</taxon>
    </lineage>
</organism>
<evidence type="ECO:0000313" key="1">
    <source>
        <dbReference type="EMBL" id="KZM34194.1"/>
    </source>
</evidence>
<dbReference type="AlphaFoldDB" id="A0A163QIB6"/>
<accession>A0A163QIB6</accession>
<sequence>MLTELGVTWVPGRRLDGSEALYALAVYNEPRPRILFQSVPEGLASAFDDLPGTHTFIDGGSEVHASDHDLLVTFESRPEPDPSWHVLGFGLGRIGIKGGYLERRSPDNFARAAYVADNAVANDLRQLVQQTILEGLPEGPRATWAAMAWSEFTAGAYQVSVDGDLGGRAMPLVHLGQEKAVYAHVTESPSGQLAWALPPETTGNRDWLLHVLQVLHKTDPSRFPGEPDWQAGAMWATPDLARAHEVKQDRIAERDRMVATADQKIALAEEEIQTSRAAASSGVWRMLTEDGDELVHAVQDALTTLGFDVEELDEEHHTKHGRRLEDLRATDPAVTDWESLVEVKGYAKGAKANDVHQVTQAPTTYFAIEHGRPPRTVWHVVNVQRGVDPSNRATALPSDADLQALTDAPGALIDTRDLFRAWHDVMTTTARAEDVRESLRNARTRWTWPSASGEASPRVQ</sequence>
<gene>
    <name evidence="1" type="ORF">OJAG_30230</name>
</gene>
<dbReference type="OrthoDB" id="4577775at2"/>
<dbReference type="Proteomes" id="UP000076447">
    <property type="component" value="Unassembled WGS sequence"/>
</dbReference>
<comment type="caution">
    <text evidence="1">The sequence shown here is derived from an EMBL/GenBank/DDBJ whole genome shotgun (WGS) entry which is preliminary data.</text>
</comment>
<dbReference type="EMBL" id="LRIE01000081">
    <property type="protein sequence ID" value="KZM34194.1"/>
    <property type="molecule type" value="Genomic_DNA"/>
</dbReference>
<proteinExistence type="predicted"/>
<name>A0A163QIB6_9CELL</name>
<protein>
    <submittedName>
        <fullName evidence="1">Uncharacterized protein</fullName>
    </submittedName>
</protein>
<dbReference type="RefSeq" id="WP_157277142.1">
    <property type="nucleotide sequence ID" value="NZ_LRIE01000081.1"/>
</dbReference>